<dbReference type="InterPro" id="IPR013783">
    <property type="entry name" value="Ig-like_fold"/>
</dbReference>
<evidence type="ECO:0000256" key="8">
    <source>
        <dbReference type="ARBA" id="ARBA00023157"/>
    </source>
</evidence>
<dbReference type="Pfam" id="PF25059">
    <property type="entry name" value="FN3_DSCAM-DSCAML_C"/>
    <property type="match status" value="1"/>
</dbReference>
<feature type="domain" description="Ig-like" evidence="12">
    <location>
        <begin position="1233"/>
        <end position="1389"/>
    </location>
</feature>
<proteinExistence type="predicted"/>
<comment type="caution">
    <text evidence="14">The sequence shown here is derived from an EMBL/GenBank/DDBJ whole genome shotgun (WGS) entry which is preliminary data.</text>
</comment>
<feature type="compositionally biased region" description="Low complexity" evidence="10">
    <location>
        <begin position="335"/>
        <end position="364"/>
    </location>
</feature>
<dbReference type="GO" id="GO:0098632">
    <property type="term" value="F:cell-cell adhesion mediator activity"/>
    <property type="evidence" value="ECO:0007669"/>
    <property type="project" value="TreeGrafter"/>
</dbReference>
<reference evidence="14" key="2">
    <citation type="journal article" date="2021" name="World Allergy Organ. J.">
        <title>Chromosome-level assembly of Dermatophagoides farinae genome and transcriptome reveals two novel allergens Der f 37 and Der f 39.</title>
        <authorList>
            <person name="Chen J."/>
            <person name="Cai Z."/>
            <person name="Fan D."/>
            <person name="Hu J."/>
            <person name="Hou Y."/>
            <person name="He Y."/>
            <person name="Zhang Z."/>
            <person name="Zhao Z."/>
            <person name="Gao P."/>
            <person name="Hu W."/>
            <person name="Sun J."/>
            <person name="Li J."/>
            <person name="Ji K."/>
        </authorList>
    </citation>
    <scope>NUCLEOTIDE SEQUENCE</scope>
    <source>
        <strain evidence="14">JKM2019</strain>
    </source>
</reference>
<dbReference type="Gene3D" id="2.60.40.10">
    <property type="entry name" value="Immunoglobulins"/>
    <property type="match status" value="12"/>
</dbReference>
<dbReference type="PROSITE" id="PS50835">
    <property type="entry name" value="IG_LIKE"/>
    <property type="match status" value="8"/>
</dbReference>
<keyword evidence="7 11" id="KW-0472">Membrane</keyword>
<dbReference type="InterPro" id="IPR013098">
    <property type="entry name" value="Ig_I-set"/>
</dbReference>
<feature type="region of interest" description="Disordered" evidence="10">
    <location>
        <begin position="325"/>
        <end position="366"/>
    </location>
</feature>
<gene>
    <name evidence="14" type="ORF">HUG17_6960</name>
</gene>
<evidence type="ECO:0000256" key="6">
    <source>
        <dbReference type="ARBA" id="ARBA00022989"/>
    </source>
</evidence>
<dbReference type="InterPro" id="IPR036179">
    <property type="entry name" value="Ig-like_dom_sf"/>
</dbReference>
<feature type="domain" description="Ig-like" evidence="12">
    <location>
        <begin position="504"/>
        <end position="600"/>
    </location>
</feature>
<dbReference type="Pfam" id="PF00041">
    <property type="entry name" value="fn3"/>
    <property type="match status" value="3"/>
</dbReference>
<dbReference type="PROSITE" id="PS50853">
    <property type="entry name" value="FN3"/>
    <property type="match status" value="2"/>
</dbReference>
<feature type="region of interest" description="Disordered" evidence="10">
    <location>
        <begin position="452"/>
        <end position="482"/>
    </location>
</feature>
<dbReference type="InterPro" id="IPR003961">
    <property type="entry name" value="FN3_dom"/>
</dbReference>
<keyword evidence="2 11" id="KW-0812">Transmembrane</keyword>
<dbReference type="InterPro" id="IPR036116">
    <property type="entry name" value="FN3_sf"/>
</dbReference>
<evidence type="ECO:0000256" key="11">
    <source>
        <dbReference type="SAM" id="Phobius"/>
    </source>
</evidence>
<evidence type="ECO:0000313" key="14">
    <source>
        <dbReference type="EMBL" id="KAH7636754.1"/>
    </source>
</evidence>
<dbReference type="SUPFAM" id="SSF49265">
    <property type="entry name" value="Fibronectin type III"/>
    <property type="match status" value="2"/>
</dbReference>
<dbReference type="Pfam" id="PF13927">
    <property type="entry name" value="Ig_3"/>
    <property type="match status" value="4"/>
</dbReference>
<evidence type="ECO:0000256" key="3">
    <source>
        <dbReference type="ARBA" id="ARBA00022729"/>
    </source>
</evidence>
<dbReference type="GO" id="GO:0007156">
    <property type="term" value="P:homophilic cell adhesion via plasma membrane adhesion molecules"/>
    <property type="evidence" value="ECO:0007669"/>
    <property type="project" value="TreeGrafter"/>
</dbReference>
<organism evidence="14">
    <name type="scientific">Dermatophagoides farinae</name>
    <name type="common">American house dust mite</name>
    <dbReference type="NCBI Taxonomy" id="6954"/>
    <lineage>
        <taxon>Eukaryota</taxon>
        <taxon>Metazoa</taxon>
        <taxon>Ecdysozoa</taxon>
        <taxon>Arthropoda</taxon>
        <taxon>Chelicerata</taxon>
        <taxon>Arachnida</taxon>
        <taxon>Acari</taxon>
        <taxon>Acariformes</taxon>
        <taxon>Sarcoptiformes</taxon>
        <taxon>Astigmata</taxon>
        <taxon>Psoroptidia</taxon>
        <taxon>Analgoidea</taxon>
        <taxon>Pyroglyphidae</taxon>
        <taxon>Dermatophagoidinae</taxon>
        <taxon>Dermatophagoides</taxon>
    </lineage>
</organism>
<dbReference type="SMART" id="SM00409">
    <property type="entry name" value="IG"/>
    <property type="match status" value="8"/>
</dbReference>
<feature type="compositionally biased region" description="Low complexity" evidence="10">
    <location>
        <begin position="452"/>
        <end position="478"/>
    </location>
</feature>
<dbReference type="InterPro" id="IPR003598">
    <property type="entry name" value="Ig_sub2"/>
</dbReference>
<accession>A0A9D4NR90</accession>
<feature type="region of interest" description="Disordered" evidence="10">
    <location>
        <begin position="264"/>
        <end position="285"/>
    </location>
</feature>
<evidence type="ECO:0000256" key="1">
    <source>
        <dbReference type="ARBA" id="ARBA00004479"/>
    </source>
</evidence>
<keyword evidence="9" id="KW-0393">Immunoglobulin domain</keyword>
<keyword evidence="3" id="KW-0732">Signal</keyword>
<dbReference type="InterPro" id="IPR007110">
    <property type="entry name" value="Ig-like_dom"/>
</dbReference>
<dbReference type="GO" id="GO:0007411">
    <property type="term" value="P:axon guidance"/>
    <property type="evidence" value="ECO:0007669"/>
    <property type="project" value="TreeGrafter"/>
</dbReference>
<evidence type="ECO:0000256" key="9">
    <source>
        <dbReference type="ARBA" id="ARBA00023319"/>
    </source>
</evidence>
<dbReference type="FunFam" id="2.60.40.10:FF:000017">
    <property type="entry name" value="Down syndrome cell adhesion molecule b"/>
    <property type="match status" value="1"/>
</dbReference>
<protein>
    <submittedName>
        <fullName evidence="14">Cell adhesion molecule-like protein 6</fullName>
    </submittedName>
</protein>
<feature type="compositionally biased region" description="Low complexity" evidence="10">
    <location>
        <begin position="268"/>
        <end position="285"/>
    </location>
</feature>
<feature type="domain" description="Ig-like" evidence="12">
    <location>
        <begin position="810"/>
        <end position="914"/>
    </location>
</feature>
<dbReference type="CDD" id="cd00063">
    <property type="entry name" value="FN3"/>
    <property type="match status" value="3"/>
</dbReference>
<feature type="domain" description="Ig-like" evidence="12">
    <location>
        <begin position="101"/>
        <end position="140"/>
    </location>
</feature>
<evidence type="ECO:0000259" key="12">
    <source>
        <dbReference type="PROSITE" id="PS50835"/>
    </source>
</evidence>
<evidence type="ECO:0000256" key="4">
    <source>
        <dbReference type="ARBA" id="ARBA00022737"/>
    </source>
</evidence>
<dbReference type="InterPro" id="IPR056754">
    <property type="entry name" value="DSCAM/DSCAML_C"/>
</dbReference>
<dbReference type="SMART" id="SM00408">
    <property type="entry name" value="IGc2"/>
    <property type="match status" value="6"/>
</dbReference>
<feature type="domain" description="Ig-like" evidence="12">
    <location>
        <begin position="919"/>
        <end position="1009"/>
    </location>
</feature>
<dbReference type="FunFam" id="2.60.40.10:FF:000104">
    <property type="entry name" value="Down syndrome cell adhesion molecule b"/>
    <property type="match status" value="1"/>
</dbReference>
<keyword evidence="5" id="KW-0130">Cell adhesion</keyword>
<dbReference type="PANTHER" id="PTHR10075">
    <property type="entry name" value="BASIGIN RELATED"/>
    <property type="match status" value="1"/>
</dbReference>
<feature type="transmembrane region" description="Helical" evidence="11">
    <location>
        <begin position="2609"/>
        <end position="2628"/>
    </location>
</feature>
<dbReference type="GO" id="GO:0070593">
    <property type="term" value="P:dendrite self-avoidance"/>
    <property type="evidence" value="ECO:0007669"/>
    <property type="project" value="TreeGrafter"/>
</dbReference>
<dbReference type="SUPFAM" id="SSF48726">
    <property type="entry name" value="Immunoglobulin"/>
    <property type="match status" value="8"/>
</dbReference>
<dbReference type="FunFam" id="2.60.40.10:FF:000333">
    <property type="entry name" value="Down syndrome cell adhesion molecule"/>
    <property type="match status" value="1"/>
</dbReference>
<feature type="domain" description="Ig-like" evidence="12">
    <location>
        <begin position="631"/>
        <end position="802"/>
    </location>
</feature>
<keyword evidence="8" id="KW-1015">Disulfide bond</keyword>
<keyword evidence="6 11" id="KW-1133">Transmembrane helix</keyword>
<dbReference type="EMBL" id="SDOV01000009">
    <property type="protein sequence ID" value="KAH7636754.1"/>
    <property type="molecule type" value="Genomic_DNA"/>
</dbReference>
<feature type="domain" description="Ig-like" evidence="12">
    <location>
        <begin position="1016"/>
        <end position="1108"/>
    </location>
</feature>
<evidence type="ECO:0000259" key="13">
    <source>
        <dbReference type="PROSITE" id="PS50853"/>
    </source>
</evidence>
<evidence type="ECO:0000256" key="5">
    <source>
        <dbReference type="ARBA" id="ARBA00022889"/>
    </source>
</evidence>
<reference evidence="14" key="1">
    <citation type="submission" date="2020-06" db="EMBL/GenBank/DDBJ databases">
        <authorList>
            <person name="Ji K."/>
            <person name="Li J."/>
        </authorList>
    </citation>
    <scope>NUCLEOTIDE SEQUENCE</scope>
    <source>
        <strain evidence="14">JKM2019</strain>
        <tissue evidence="14">Whole body</tissue>
    </source>
</reference>
<feature type="domain" description="Fibronectin type-III" evidence="13">
    <location>
        <begin position="1396"/>
        <end position="1507"/>
    </location>
</feature>
<evidence type="ECO:0000256" key="10">
    <source>
        <dbReference type="SAM" id="MobiDB-lite"/>
    </source>
</evidence>
<dbReference type="SMART" id="SM00060">
    <property type="entry name" value="FN3"/>
    <property type="match status" value="4"/>
</dbReference>
<evidence type="ECO:0000256" key="7">
    <source>
        <dbReference type="ARBA" id="ARBA00023136"/>
    </source>
</evidence>
<feature type="domain" description="Ig-like" evidence="12">
    <location>
        <begin position="1111"/>
        <end position="1228"/>
    </location>
</feature>
<dbReference type="GO" id="GO:0030424">
    <property type="term" value="C:axon"/>
    <property type="evidence" value="ECO:0007669"/>
    <property type="project" value="TreeGrafter"/>
</dbReference>
<keyword evidence="4" id="KW-0677">Repeat</keyword>
<dbReference type="PANTHER" id="PTHR10075:SF14">
    <property type="entry name" value="CELL ADHESION MOLECULE DSCAM2-RELATED"/>
    <property type="match status" value="1"/>
</dbReference>
<dbReference type="Proteomes" id="UP000828236">
    <property type="component" value="Unassembled WGS sequence"/>
</dbReference>
<name>A0A9D4NR90_DERFA</name>
<dbReference type="InterPro" id="IPR003599">
    <property type="entry name" value="Ig_sub"/>
</dbReference>
<sequence length="3238" mass="366399">MTNMMVEPFSTWKPKFLFIFLLLMFLLPLYCTLSVVNITAISHSNAHEQIVTSSSTSVSTIVPITTVVNISDRSSSIRPRRYLHHQLRDSTFSSSNYFDSPIFIIEPNIASGSERYYDNQTLRLTLTCKAQGYPIPKIYWRIDNITMMNHHLNQQDMNTMMIMESETEYSWDTPQYWPHLNAMCLAVNRFGSIISRPIIISQRQQVFTNGLNRSSSSQSQSLLANSFLKPIGQHSATNNGKLFHNNQHLHNNIASGREMMLEANQEDSVTSSSSSSSSTITAQTSESSNTIDHIQLYDEFVSRGNVAVLKCLVVVNTANGVSHLMSGNSNGGGSNSVVTSSSSSGTSSSSSSTSGSTSSSSSSSFHHHYNHPNLYRNYHLSLNVIFEWRIKNGPAASPLPPIDPIMLIRSNQTQGKYTAYPSGELHVRDVDEHDARRTYQCAIYTSIINSQQQQQQQQQPSLSNNQQQISQPSLQTSPNQQRPLAESTFAQIILSGGEKDIFPPRIVHRLDELDADDGQLEPLLIPCAAHSQPLSTYKWYWIPFGNVDPNSKEYRRHQLMLSRLRSMGSTLLITGPITHSNAGHYIAIVANTVGYDRCITTVNVRSPLTVRIDSVPIQGVSSKKSTMMPTPHLRQQQQQFYQESKQPRIIRGVRGETIRIRCTVHGFPLSDVYWLHNTQVILVNSGQSGRDGNEQQQEQKLQPAVNYHYHHGVVNLDSLSSSPSGYYPGSGSGNLRSRIKMNTANYLQVYVTDMNVDQANSNNRRDISAIQHLDLALDDRSKSGMYQCFARNRFETTQATIQVQFVDQPPSIVEHFNELTIQPGESFTLRCVSRGAPLAQIEWSLDRMPMPTSTRFRLGDFVIKDNHNHHGSSTFDSLLVSHFNVTGSRVEDGGVYRCTAKNLAGSTYYEARVNVIGKGAVKVHTPNLTVLSGADINLNCPFYGYPIKTISWFGKDGSQRKLPTNGRQHISPNGTLHISKINKKEDEGTYECEVAFASNKESTSRTKLHLNVITGPRIDNFTFAPNLEEGMRSVVVCAVISGDSPIHIHWLKDGQPLTSSGDRKIEMVNEFTSSITFTALKRRHVGRYTCIASNMAASDRHYADLRVNVAPIWLFEPEDIIAISGQMLVINCQAEGIPEPQVRWKVEGNDFLDNNNNAKKLQPKSIPEISSSNSNSNSFHAVISNPHMQILENGSLIIKEVNRDDHRRYMCSAFNGVGSGISTIIRLSVHFPPQFLHGYYESKQIKFGEMVVLTCLVKLEYIDNVQASKFSNLSNTNIDELVNIRWFKDTSSTPVIASSKSKLLMTDPSYDRYHTTQTFEVNQDGLTGSTLNFTDIFLINQSNKKQSYPTTRYYATKLTIRHVERSDTGVYLCTAQNRYGSIRKNFTVTVLEQPDRPEEIRADEIASQSIKLTWPMPFDGNSPINEYVISYRTISGSISNTVTLAPYAAYLATSMTTATIDSHKKFISFQLGDLTPATTYVIQVKAKNSVGSSSFSDSITVKTTEEPPNDVPTDITILPLNTRSLKISWRPSRKPQTPASNHKSQSNVYIPPITGYYIGYRPHLDTIDNDHQNQLNEFVFKTIKSGIDLSSSETHESFILNNLKRATRYDIKIQAFNLAGAGPSSSEYQGKTLDYDVPSAPRIRALKSNLSSIELMWSVQGEEPISGFVISYKSATQNELKSSVANVAEKVSTSVDDHMNDWKTIKIELEPLSDANSIDTVFTHPEPAPVISTFHRRTYVLGLLRCGTKYFIYVNAYNGAGQGDPSEVILARTEGNVPVPPESVQDFVQPNISNARINLNQWKRLGCPIEKFELDFRVFGDVATNRKLTITPSTSVGEQSTMIEVESNIHSNITAELIIELTNLFSGSWYELLIQAVTEAGTVHREYIFSTRKSDGSTIAPLTLKAIEEFHGRTNGQQQGRQGSSSTRSQIYNHSFRSSMFTQLHYIVPVSCTLVILFLVFVVVCAIQTNRQNFLMFSLVANTRQRHHKVASGSKLSGQYSIGEEGVGQLGSCMDSNDGSTVGGTGGAGEHIYGSNPGSMANGNGSKMPCSASIDELLDGSGKSSSQYNLRNDSCHSLGFSGPGAAICDHQVADIKQQQSQYPLYSLPVAYATSSVQFQNSTNCNGGSVSGGSNTTTATATTTTGSAVRLIGGRKSQDDPLYGTLSHHQQEHANFSAQKNQFTEMYCDGPQQPPPPPPPPLSSSISASKFPFTLTESVVNVEQHRHHHHQPSWSNTSAATDCINQSIQTASNLSQATTKSAHPYELPFVFKSTPSNASMAITQPNLYGPKINVDKSANQWMIAKRFCSRKKYVAIYYDGKFNKAIEVEQVSRRESMIWDIGDRENRMVIYKFNHDFVTEQNRWQLERSDNYLQSTWKNFISIGGVYIQEKDVLIEIFQYKSFDLNLDSSVQNSFRYVVYLNAHDDVVDNRFTNLVKQWLNGPMKSMSNLYGLFLEKELKLKDNQYFFPDIIIETMFKIENEYAEEIPEKNYAFVSINEFQMYYFFIRVANQNNTNSYWRAYGYEYEKKTGQWDNGFHMDGEKFQVTGAVELEYKTFLYIYDNEFGYAYGLEILGVLPLKIDTKTINIQQNICDSEQLYKLGWDKMKNRFFIIMVTLVVSILTITSVFYCNRNSAFFRHGLAHHIQRGNEVDVIRLSAVSEPIADVPSKYIFQQKLGHSSRLIICFTLILGVHNVHQKENYSPTLSSPLLWRPSSHAVAQQVVFHTINFTIQSPCSEFIEILSFKFKNESSNNDNQSIKQYQIWCQNLYNQLIIGQIRENCPLVDKIRIQMPDMRGNNISKRSLPENIVSFKWISVVTALGFFTKELFSKFDTEARLNELELNNAQRMQFFEWSQQTSNEIHHEIFRQMLLLSQDVDKLSYRLSEQNLLNVASSTLYMSISSKLYQVDSYFKNFFESLRKNKISKDFEYLFPNLTLCNSNEKCPREYWTGYGCETLVSNEIDGNIVNMVLKLSTVVVHSIYRIVEVDPFVIRKSQDETSTCFYEYNGRQLFLYNSNTDCIKDIVNHKLKNPSAIMFAYDFENSNIMKTRCSNWPDFLDEYWRQSYCKKTKDLFAEEIVQIKTDNNFIYIYCFAYNLTIFNDEYKNRSFICDNIIYQLNRNTSFMIGNTSFIVQHKHQHVWSYLVPIKYGTIDSSNETIVGKYLREHGQQLIRKHHAHSVLLGQRFEKLKNLLEYENKLFNETKNDHFKLISFLHARVVPMFQFINENKKLHKRSLVKII</sequence>
<dbReference type="Pfam" id="PF07679">
    <property type="entry name" value="I-set"/>
    <property type="match status" value="1"/>
</dbReference>
<feature type="domain" description="Fibronectin type-III" evidence="13">
    <location>
        <begin position="1511"/>
        <end position="1635"/>
    </location>
</feature>
<feature type="transmembrane region" description="Helical" evidence="11">
    <location>
        <begin position="1946"/>
        <end position="1967"/>
    </location>
</feature>
<comment type="subcellular location">
    <subcellularLocation>
        <location evidence="1">Membrane</location>
        <topology evidence="1">Single-pass type I membrane protein</topology>
    </subcellularLocation>
</comment>
<dbReference type="GO" id="GO:0005886">
    <property type="term" value="C:plasma membrane"/>
    <property type="evidence" value="ECO:0007669"/>
    <property type="project" value="TreeGrafter"/>
</dbReference>
<evidence type="ECO:0000256" key="2">
    <source>
        <dbReference type="ARBA" id="ARBA00022692"/>
    </source>
</evidence>